<dbReference type="AlphaFoldDB" id="M2TYW3"/>
<name>M2TYW3_COCH5</name>
<dbReference type="EMBL" id="KB445576">
    <property type="protein sequence ID" value="EMD91484.1"/>
    <property type="molecule type" value="Genomic_DNA"/>
</dbReference>
<gene>
    <name evidence="1" type="ORF">COCHEDRAFT_1021467</name>
</gene>
<dbReference type="HOGENOM" id="CLU_3124914_0_0_1"/>
<organism evidence="1 2">
    <name type="scientific">Cochliobolus heterostrophus (strain C5 / ATCC 48332 / race O)</name>
    <name type="common">Southern corn leaf blight fungus</name>
    <name type="synonym">Bipolaris maydis</name>
    <dbReference type="NCBI Taxonomy" id="701091"/>
    <lineage>
        <taxon>Eukaryota</taxon>
        <taxon>Fungi</taxon>
        <taxon>Dikarya</taxon>
        <taxon>Ascomycota</taxon>
        <taxon>Pezizomycotina</taxon>
        <taxon>Dothideomycetes</taxon>
        <taxon>Pleosporomycetidae</taxon>
        <taxon>Pleosporales</taxon>
        <taxon>Pleosporineae</taxon>
        <taxon>Pleosporaceae</taxon>
        <taxon>Bipolaris</taxon>
    </lineage>
</organism>
<protein>
    <submittedName>
        <fullName evidence="1">Uncharacterized protein</fullName>
    </submittedName>
</protein>
<proteinExistence type="predicted"/>
<evidence type="ECO:0000313" key="2">
    <source>
        <dbReference type="Proteomes" id="UP000016936"/>
    </source>
</evidence>
<reference evidence="1 2" key="1">
    <citation type="journal article" date="2012" name="PLoS Pathog.">
        <title>Diverse lifestyles and strategies of plant pathogenesis encoded in the genomes of eighteen Dothideomycetes fungi.</title>
        <authorList>
            <person name="Ohm R.A."/>
            <person name="Feau N."/>
            <person name="Henrissat B."/>
            <person name="Schoch C.L."/>
            <person name="Horwitz B.A."/>
            <person name="Barry K.W."/>
            <person name="Condon B.J."/>
            <person name="Copeland A.C."/>
            <person name="Dhillon B."/>
            <person name="Glaser F."/>
            <person name="Hesse C.N."/>
            <person name="Kosti I."/>
            <person name="LaButti K."/>
            <person name="Lindquist E.A."/>
            <person name="Lucas S."/>
            <person name="Salamov A.A."/>
            <person name="Bradshaw R.E."/>
            <person name="Ciuffetti L."/>
            <person name="Hamelin R.C."/>
            <person name="Kema G.H.J."/>
            <person name="Lawrence C."/>
            <person name="Scott J.A."/>
            <person name="Spatafora J.W."/>
            <person name="Turgeon B.G."/>
            <person name="de Wit P.J.G.M."/>
            <person name="Zhong S."/>
            <person name="Goodwin S.B."/>
            <person name="Grigoriev I.V."/>
        </authorList>
    </citation>
    <scope>NUCLEOTIDE SEQUENCE [LARGE SCALE GENOMIC DNA]</scope>
    <source>
        <strain evidence="2">C5 / ATCC 48332 / race O</strain>
    </source>
</reference>
<reference evidence="2" key="2">
    <citation type="journal article" date="2013" name="PLoS Genet.">
        <title>Comparative genome structure, secondary metabolite, and effector coding capacity across Cochliobolus pathogens.</title>
        <authorList>
            <person name="Condon B.J."/>
            <person name="Leng Y."/>
            <person name="Wu D."/>
            <person name="Bushley K.E."/>
            <person name="Ohm R.A."/>
            <person name="Otillar R."/>
            <person name="Martin J."/>
            <person name="Schackwitz W."/>
            <person name="Grimwood J."/>
            <person name="MohdZainudin N."/>
            <person name="Xue C."/>
            <person name="Wang R."/>
            <person name="Manning V.A."/>
            <person name="Dhillon B."/>
            <person name="Tu Z.J."/>
            <person name="Steffenson B.J."/>
            <person name="Salamov A."/>
            <person name="Sun H."/>
            <person name="Lowry S."/>
            <person name="LaButti K."/>
            <person name="Han J."/>
            <person name="Copeland A."/>
            <person name="Lindquist E."/>
            <person name="Barry K."/>
            <person name="Schmutz J."/>
            <person name="Baker S.E."/>
            <person name="Ciuffetti L.M."/>
            <person name="Grigoriev I.V."/>
            <person name="Zhong S."/>
            <person name="Turgeon B.G."/>
        </authorList>
    </citation>
    <scope>NUCLEOTIDE SEQUENCE [LARGE SCALE GENOMIC DNA]</scope>
    <source>
        <strain evidence="2">C5 / ATCC 48332 / race O</strain>
    </source>
</reference>
<keyword evidence="2" id="KW-1185">Reference proteome</keyword>
<sequence>MISDRVYLTCSTSKGKLLRHAGISSGLMQMQSLKKTVLCNHVLVNFPHAY</sequence>
<dbReference type="Proteomes" id="UP000016936">
    <property type="component" value="Unassembled WGS sequence"/>
</dbReference>
<evidence type="ECO:0000313" key="1">
    <source>
        <dbReference type="EMBL" id="EMD91484.1"/>
    </source>
</evidence>
<accession>M2TYW3</accession>